<gene>
    <name evidence="3" type="primary">TY5A</name>
    <name evidence="3" type="ORF">SNEC2469_LOCUS35003</name>
</gene>
<feature type="domain" description="Integrase catalytic" evidence="2">
    <location>
        <begin position="599"/>
        <end position="762"/>
    </location>
</feature>
<protein>
    <submittedName>
        <fullName evidence="3">TY5A protein</fullName>
    </submittedName>
</protein>
<dbReference type="SUPFAM" id="SSF53098">
    <property type="entry name" value="Ribonuclease H-like"/>
    <property type="match status" value="1"/>
</dbReference>
<dbReference type="EMBL" id="CAJNJA010099164">
    <property type="protein sequence ID" value="CAE7943303.1"/>
    <property type="molecule type" value="Genomic_DNA"/>
</dbReference>
<proteinExistence type="predicted"/>
<feature type="compositionally biased region" description="Low complexity" evidence="1">
    <location>
        <begin position="1438"/>
        <end position="1455"/>
    </location>
</feature>
<feature type="compositionally biased region" description="Low complexity" evidence="1">
    <location>
        <begin position="1414"/>
        <end position="1427"/>
    </location>
</feature>
<feature type="compositionally biased region" description="Polar residues" evidence="1">
    <location>
        <begin position="1428"/>
        <end position="1437"/>
    </location>
</feature>
<feature type="compositionally biased region" description="Low complexity" evidence="1">
    <location>
        <begin position="959"/>
        <end position="970"/>
    </location>
</feature>
<name>A0A813CFQ7_9DINO</name>
<accession>A0A813CFQ7</accession>
<dbReference type="GO" id="GO:0003676">
    <property type="term" value="F:nucleic acid binding"/>
    <property type="evidence" value="ECO:0007669"/>
    <property type="project" value="InterPro"/>
</dbReference>
<keyword evidence="4" id="KW-1185">Reference proteome</keyword>
<dbReference type="Proteomes" id="UP000601435">
    <property type="component" value="Unassembled WGS sequence"/>
</dbReference>
<feature type="region of interest" description="Disordered" evidence="1">
    <location>
        <begin position="1411"/>
        <end position="1460"/>
    </location>
</feature>
<reference evidence="3" key="1">
    <citation type="submission" date="2021-02" db="EMBL/GenBank/DDBJ databases">
        <authorList>
            <person name="Dougan E. K."/>
            <person name="Rhodes N."/>
            <person name="Thang M."/>
            <person name="Chan C."/>
        </authorList>
    </citation>
    <scope>NUCLEOTIDE SEQUENCE</scope>
</reference>
<dbReference type="OrthoDB" id="416139at2759"/>
<dbReference type="InterPro" id="IPR012337">
    <property type="entry name" value="RNaseH-like_sf"/>
</dbReference>
<comment type="caution">
    <text evidence="3">The sequence shown here is derived from an EMBL/GenBank/DDBJ whole genome shotgun (WGS) entry which is preliminary data.</text>
</comment>
<evidence type="ECO:0000256" key="1">
    <source>
        <dbReference type="SAM" id="MobiDB-lite"/>
    </source>
</evidence>
<dbReference type="PROSITE" id="PS50994">
    <property type="entry name" value="INTEGRASE"/>
    <property type="match status" value="1"/>
</dbReference>
<dbReference type="InterPro" id="IPR036397">
    <property type="entry name" value="RNaseH_sf"/>
</dbReference>
<dbReference type="Gene3D" id="3.30.420.10">
    <property type="entry name" value="Ribonuclease H-like superfamily/Ribonuclease H"/>
    <property type="match status" value="1"/>
</dbReference>
<evidence type="ECO:0000259" key="2">
    <source>
        <dbReference type="PROSITE" id="PS50994"/>
    </source>
</evidence>
<organism evidence="3 4">
    <name type="scientific">Symbiodinium necroappetens</name>
    <dbReference type="NCBI Taxonomy" id="1628268"/>
    <lineage>
        <taxon>Eukaryota</taxon>
        <taxon>Sar</taxon>
        <taxon>Alveolata</taxon>
        <taxon>Dinophyceae</taxon>
        <taxon>Suessiales</taxon>
        <taxon>Symbiodiniaceae</taxon>
        <taxon>Symbiodinium</taxon>
    </lineage>
</organism>
<evidence type="ECO:0000313" key="3">
    <source>
        <dbReference type="EMBL" id="CAE7943303.1"/>
    </source>
</evidence>
<evidence type="ECO:0000313" key="4">
    <source>
        <dbReference type="Proteomes" id="UP000601435"/>
    </source>
</evidence>
<dbReference type="InterPro" id="IPR001584">
    <property type="entry name" value="Integrase_cat-core"/>
</dbReference>
<feature type="region of interest" description="Disordered" evidence="1">
    <location>
        <begin position="935"/>
        <end position="978"/>
    </location>
</feature>
<sequence>MEHRVLTSVNMSLNEVCWSLRELAFKVILDIGCMRSVAGVHWKHMASSATSDGAPKCKLCKGPHRSRDCPSIAEISDESFDKVSMPVDQEGNAETTSNELTVPNVDILPPAMETLTPDEIQLLNKRRARAATAKTKAQARRALTGEQADYPSLSHVWASEVALNVACSVHSRMRTYLWKKFLWQLRVKAAIERETGKRWKKNQRWLSLLFSREIAYFFGHFGAMRQKLNSPEAGIVAGKEAIQLLSNVVTDSGQWILLEVFSGTARLTQCAKANGKWQVLASVDRATGWDLTRREDARKLLALVEQERPDLVTMAPPCGPWSVSAEANQEREDIWEWRRQQLPLWQLVLDVWKRQNEGGRLVLTEQPVGSEALKLSMMEARDSLYRVYLDLCAFGLCEPQHGQPLQKRVALDVNNQEFAKELTKGSWCGHKPGEHRLVRGACLVDGVSVRMSEWAARWPQEFCEHVLRGAAVALTAGGGNDGGGWSLAEPSGGAQLWETTVVANASLPEEHLRRHMSENSLSGERYDYVSFEGTCNQQPRRLRAMVAHLHVTLGHPSNERLARMLSVSGARAEVVQLGRNLRCQVCAMVRPPQASPQVAYTKPRQFNERISGDSFFIWDSEEVKYAVTHFIDGLTDYHVGDLTDRPDSAFSREILQDLWLGPFGPPDLLITDGGPEFAGQIQILTDLFGMVHEIVPEGAKWRMGQAERHGAIVKLMMMRNVKALGLAGLKQMRLGALCAFSAKNRLSNKGGVSPMQAVTGRATVIPGSLLAQISGGHLRFKYNQALDTSEAIAMAERIRHGAIESFHWLDSHEALRRALASRSRPPALEGLREGAVVYVFDPPVCRRGQARRLQDASSWQGPGVIVCVERDKPVPARIWVRIRGRVKAFPLEKLRLATPDETMGAEYITGALQDVEAELKNGTITVEGNAMDNEAVAEGGEESMDVTEAPKKRKKPREPSSSDSSSSSSEPEADPQAEEKAKLLDGIPFCIRENLKQKAEASLAAEDPHAWDMAKKRKLFEKLAKQLEPPSTLEEAGIRDHLNDVYSKFKAVRKAIVTKPKGGSGRARSSVRGRNVDAMDVGTPKGAHVVQEVEVPAEFFKPGEYEAMLNDTIGHWTLWSSPCVHAGESTIVEVAATLHEVDKEGVTEVVTGKARVEYKWSGLDPEWQQAYVEPLKKALKVYLDHGGIKGVPKGTMVEPSRVLSSRFVLTNKGGTLLQDAVLKARWIIGGHRDPDAGLYDTSSPTASTLGHGLLNFVAVQNKWLIHYEVVEFLVGELGGNVRDDIVEITKGGFGLPESPRLWYLAYKEVLQELGLHELRLAPGVFRAFNEAGRVRAMASIHVDDTRYAGDETSEVLWKQLHERLQFGQVRKATEGWQKFCGRWERQDPITLELEVSMEGYIENIPLVKPRAVATSSTTSSSTCTTTTPGSNHSNVQATSSTSSSSCTTTTPGSSSLDVSGRNVDPLVHLHDVVQGDPKEPALTDQEKKVISSVVGQLNWAARQGRFDLCFGTSLVQQLAGQGRGEAMKWVNTVIRRAKEPVILRMRQLGCSLEEVVILSVSDAAYGAMPNGGSQGGTLVMFANPDVLEGEAPVCIMEASSSKVQRVVRCSMSAEVSALATAFEHGDYVRALFVELIKPSFDLRRWKICVAAWKHVLVTDARTGYDSINSETLPTDRKIAIDVAVLRQGLVDDSAGCQVRWVPGSTMPCDGLTKWHDNGALVKVMSEGSWSLKDTEEAQQLRRHAAAKRAAWRKAQKGAQLVTAL</sequence>
<dbReference type="GO" id="GO:0015074">
    <property type="term" value="P:DNA integration"/>
    <property type="evidence" value="ECO:0007669"/>
    <property type="project" value="InterPro"/>
</dbReference>